<dbReference type="GO" id="GO:0005886">
    <property type="term" value="C:plasma membrane"/>
    <property type="evidence" value="ECO:0007669"/>
    <property type="project" value="UniProtKB-SubCell"/>
</dbReference>
<feature type="transmembrane region" description="Helical" evidence="6">
    <location>
        <begin position="400"/>
        <end position="420"/>
    </location>
</feature>
<accession>A0A1W6K325</accession>
<dbReference type="STRING" id="282676.B6F84_13475"/>
<evidence type="ECO:0000313" key="7">
    <source>
        <dbReference type="EMBL" id="ARM76928.1"/>
    </source>
</evidence>
<reference evidence="7 8" key="1">
    <citation type="submission" date="2017-03" db="EMBL/GenBank/DDBJ databases">
        <title>Sulfur activation and transportation mechanism of thermophilic Archaea Acidianus manzaensis YN-25.</title>
        <authorList>
            <person name="Ma Y."/>
            <person name="Yang Y."/>
            <person name="Xia J."/>
        </authorList>
    </citation>
    <scope>NUCLEOTIDE SEQUENCE [LARGE SCALE GENOMIC DNA]</scope>
    <source>
        <strain evidence="7 8">YN-25</strain>
    </source>
</reference>
<feature type="transmembrane region" description="Helical" evidence="6">
    <location>
        <begin position="238"/>
        <end position="263"/>
    </location>
</feature>
<feature type="transmembrane region" description="Helical" evidence="6">
    <location>
        <begin position="42"/>
        <end position="66"/>
    </location>
</feature>
<evidence type="ECO:0000256" key="4">
    <source>
        <dbReference type="ARBA" id="ARBA00022989"/>
    </source>
</evidence>
<dbReference type="InterPro" id="IPR050367">
    <property type="entry name" value="APC_superfamily"/>
</dbReference>
<dbReference type="GO" id="GO:0022857">
    <property type="term" value="F:transmembrane transporter activity"/>
    <property type="evidence" value="ECO:0007669"/>
    <property type="project" value="InterPro"/>
</dbReference>
<protein>
    <submittedName>
        <fullName evidence="7">Amino acid permease</fullName>
    </submittedName>
</protein>
<keyword evidence="3 6" id="KW-0812">Transmembrane</keyword>
<feature type="transmembrane region" description="Helical" evidence="6">
    <location>
        <begin position="367"/>
        <end position="388"/>
    </location>
</feature>
<feature type="transmembrane region" description="Helical" evidence="6">
    <location>
        <begin position="133"/>
        <end position="152"/>
    </location>
</feature>
<evidence type="ECO:0000256" key="3">
    <source>
        <dbReference type="ARBA" id="ARBA00022692"/>
    </source>
</evidence>
<evidence type="ECO:0000256" key="1">
    <source>
        <dbReference type="ARBA" id="ARBA00004651"/>
    </source>
</evidence>
<feature type="transmembrane region" description="Helical" evidence="6">
    <location>
        <begin position="201"/>
        <end position="226"/>
    </location>
</feature>
<feature type="transmembrane region" description="Helical" evidence="6">
    <location>
        <begin position="12"/>
        <end position="36"/>
    </location>
</feature>
<feature type="transmembrane region" description="Helical" evidence="6">
    <location>
        <begin position="283"/>
        <end position="308"/>
    </location>
</feature>
<proteinExistence type="predicted"/>
<evidence type="ECO:0000313" key="8">
    <source>
        <dbReference type="Proteomes" id="UP000193404"/>
    </source>
</evidence>
<dbReference type="PANTHER" id="PTHR42770:SF11">
    <property type="entry name" value="INNER MEMBRANE TRANSPORT PROTEIN YBAT"/>
    <property type="match status" value="1"/>
</dbReference>
<dbReference type="Proteomes" id="UP000193404">
    <property type="component" value="Chromosome"/>
</dbReference>
<comment type="subcellular location">
    <subcellularLocation>
        <location evidence="1">Cell membrane</location>
        <topology evidence="1">Multi-pass membrane protein</topology>
    </subcellularLocation>
</comment>
<dbReference type="InterPro" id="IPR002293">
    <property type="entry name" value="AA/rel_permease1"/>
</dbReference>
<organism evidence="7 8">
    <name type="scientific">Acidianus manzaensis</name>
    <dbReference type="NCBI Taxonomy" id="282676"/>
    <lineage>
        <taxon>Archaea</taxon>
        <taxon>Thermoproteota</taxon>
        <taxon>Thermoprotei</taxon>
        <taxon>Sulfolobales</taxon>
        <taxon>Sulfolobaceae</taxon>
        <taxon>Acidianus</taxon>
    </lineage>
</organism>
<dbReference type="EMBL" id="CP020477">
    <property type="protein sequence ID" value="ARM76928.1"/>
    <property type="molecule type" value="Genomic_DNA"/>
</dbReference>
<feature type="transmembrane region" description="Helical" evidence="6">
    <location>
        <begin position="100"/>
        <end position="121"/>
    </location>
</feature>
<evidence type="ECO:0000256" key="5">
    <source>
        <dbReference type="ARBA" id="ARBA00023136"/>
    </source>
</evidence>
<evidence type="ECO:0000256" key="2">
    <source>
        <dbReference type="ARBA" id="ARBA00022475"/>
    </source>
</evidence>
<dbReference type="PIRSF" id="PIRSF006060">
    <property type="entry name" value="AA_transporter"/>
    <property type="match status" value="1"/>
</dbReference>
<gene>
    <name evidence="7" type="ORF">B6F84_13475</name>
</gene>
<feature type="transmembrane region" description="Helical" evidence="6">
    <location>
        <begin position="432"/>
        <end position="451"/>
    </location>
</feature>
<dbReference type="GeneID" id="41591951"/>
<keyword evidence="2" id="KW-1003">Cell membrane</keyword>
<evidence type="ECO:0000256" key="6">
    <source>
        <dbReference type="SAM" id="Phobius"/>
    </source>
</evidence>
<dbReference type="Gene3D" id="1.20.1740.10">
    <property type="entry name" value="Amino acid/polyamine transporter I"/>
    <property type="match status" value="1"/>
</dbReference>
<dbReference type="KEGG" id="aman:B6F84_13475"/>
<feature type="transmembrane region" description="Helical" evidence="6">
    <location>
        <begin position="159"/>
        <end position="181"/>
    </location>
</feature>
<sequence length="467" mass="50149">MDEKRNEIRRGVLGTWLVASYGIAANAPIAVATLYFVGIAGLAGGALPLITLLSYIIYATTLVIIYEWSKDIASAYSFVAIVKKGLGSSLASFTVGYGYLYQYLVSGAAGFGILGIASFLYLINPSIQSTMPWLWAVIVTIITIEVTLLMWFGVKPGGMLNLIVGLVSIGFLIITSLILIGLAGSNNTLSVFTPQPIGNNWILVLTAMIFGITTFGGATTPIGVAEEAKIPKKTLPKALLLGFAVLGIGLLLNAYAQTVIYGPSNMFNYATLSDPMIIIYSKYFNPVIVILLIILVAFMFNSSTLAFATSGSRMVYGMARDNVLYPSIFSKVNKHGVPGNAIILTGAIIGALSLISGYILGPLEASIFLITFGSFYVAFGHLFAAIGLVRYKVKIKMANLVKHIIIPVISAIAYIMVIYFGTYPAPAFPLNIAVFLAWGVLGLHAVGYYILKTRKPEIMKKFGDFSI</sequence>
<dbReference type="OrthoDB" id="43026at2157"/>
<dbReference type="PANTHER" id="PTHR42770">
    <property type="entry name" value="AMINO ACID TRANSPORTER-RELATED"/>
    <property type="match status" value="1"/>
</dbReference>
<dbReference type="RefSeq" id="WP_148692722.1">
    <property type="nucleotide sequence ID" value="NZ_CP020477.1"/>
</dbReference>
<feature type="transmembrane region" description="Helical" evidence="6">
    <location>
        <begin position="341"/>
        <end position="361"/>
    </location>
</feature>
<dbReference type="AlphaFoldDB" id="A0A1W6K325"/>
<keyword evidence="8" id="KW-1185">Reference proteome</keyword>
<keyword evidence="5 6" id="KW-0472">Membrane</keyword>
<dbReference type="Pfam" id="PF13520">
    <property type="entry name" value="AA_permease_2"/>
    <property type="match status" value="1"/>
</dbReference>
<keyword evidence="4 6" id="KW-1133">Transmembrane helix</keyword>
<name>A0A1W6K325_9CREN</name>